<keyword evidence="3" id="KW-1185">Reference proteome</keyword>
<evidence type="ECO:0000256" key="1">
    <source>
        <dbReference type="SAM" id="MobiDB-lite"/>
    </source>
</evidence>
<gene>
    <name evidence="2" type="ORF">NDU88_001980</name>
</gene>
<feature type="compositionally biased region" description="Basic and acidic residues" evidence="1">
    <location>
        <begin position="32"/>
        <end position="53"/>
    </location>
</feature>
<feature type="compositionally biased region" description="Basic and acidic residues" evidence="1">
    <location>
        <begin position="16"/>
        <end position="25"/>
    </location>
</feature>
<dbReference type="AlphaFoldDB" id="A0AAV7Q591"/>
<feature type="compositionally biased region" description="Basic residues" evidence="1">
    <location>
        <begin position="54"/>
        <end position="77"/>
    </location>
</feature>
<feature type="region of interest" description="Disordered" evidence="1">
    <location>
        <begin position="1"/>
        <end position="77"/>
    </location>
</feature>
<organism evidence="2 3">
    <name type="scientific">Pleurodeles waltl</name>
    <name type="common">Iberian ribbed newt</name>
    <dbReference type="NCBI Taxonomy" id="8319"/>
    <lineage>
        <taxon>Eukaryota</taxon>
        <taxon>Metazoa</taxon>
        <taxon>Chordata</taxon>
        <taxon>Craniata</taxon>
        <taxon>Vertebrata</taxon>
        <taxon>Euteleostomi</taxon>
        <taxon>Amphibia</taxon>
        <taxon>Batrachia</taxon>
        <taxon>Caudata</taxon>
        <taxon>Salamandroidea</taxon>
        <taxon>Salamandridae</taxon>
        <taxon>Pleurodelinae</taxon>
        <taxon>Pleurodeles</taxon>
    </lineage>
</organism>
<name>A0AAV7Q591_PLEWA</name>
<sequence length="77" mass="9007">MKWHPGGKGNQKHSARHSDRARDNCRSLGEYKATHARLEYTRGEVGERQEMGKASRRHVRQHSSPKTRSRRVRAMKQ</sequence>
<dbReference type="EMBL" id="JANPWB010000010">
    <property type="protein sequence ID" value="KAJ1135541.1"/>
    <property type="molecule type" value="Genomic_DNA"/>
</dbReference>
<dbReference type="Proteomes" id="UP001066276">
    <property type="component" value="Chromosome 6"/>
</dbReference>
<accession>A0AAV7Q591</accession>
<reference evidence="2" key="1">
    <citation type="journal article" date="2022" name="bioRxiv">
        <title>Sequencing and chromosome-scale assembly of the giantPleurodeles waltlgenome.</title>
        <authorList>
            <person name="Brown T."/>
            <person name="Elewa A."/>
            <person name="Iarovenko S."/>
            <person name="Subramanian E."/>
            <person name="Araus A.J."/>
            <person name="Petzold A."/>
            <person name="Susuki M."/>
            <person name="Suzuki K.-i.T."/>
            <person name="Hayashi T."/>
            <person name="Toyoda A."/>
            <person name="Oliveira C."/>
            <person name="Osipova E."/>
            <person name="Leigh N.D."/>
            <person name="Simon A."/>
            <person name="Yun M.H."/>
        </authorList>
    </citation>
    <scope>NUCLEOTIDE SEQUENCE</scope>
    <source>
        <strain evidence="2">20211129_DDA</strain>
        <tissue evidence="2">Liver</tissue>
    </source>
</reference>
<feature type="compositionally biased region" description="Basic residues" evidence="1">
    <location>
        <begin position="1"/>
        <end position="15"/>
    </location>
</feature>
<evidence type="ECO:0000313" key="2">
    <source>
        <dbReference type="EMBL" id="KAJ1135541.1"/>
    </source>
</evidence>
<comment type="caution">
    <text evidence="2">The sequence shown here is derived from an EMBL/GenBank/DDBJ whole genome shotgun (WGS) entry which is preliminary data.</text>
</comment>
<proteinExistence type="predicted"/>
<protein>
    <submittedName>
        <fullName evidence="2">Uncharacterized protein</fullName>
    </submittedName>
</protein>
<evidence type="ECO:0000313" key="3">
    <source>
        <dbReference type="Proteomes" id="UP001066276"/>
    </source>
</evidence>